<dbReference type="InterPro" id="IPR016156">
    <property type="entry name" value="FAD/NAD-linked_Rdtase_dimer_sf"/>
</dbReference>
<dbReference type="Pfam" id="PF14759">
    <property type="entry name" value="Reductase_C"/>
    <property type="match status" value="1"/>
</dbReference>
<evidence type="ECO:0000256" key="4">
    <source>
        <dbReference type="ARBA" id="ARBA00023002"/>
    </source>
</evidence>
<dbReference type="PRINTS" id="PR00411">
    <property type="entry name" value="PNDRDTASEI"/>
</dbReference>
<evidence type="ECO:0000256" key="3">
    <source>
        <dbReference type="ARBA" id="ARBA00022827"/>
    </source>
</evidence>
<keyword evidence="3" id="KW-0274">FAD</keyword>
<evidence type="ECO:0000256" key="2">
    <source>
        <dbReference type="ARBA" id="ARBA00022630"/>
    </source>
</evidence>
<feature type="domain" description="FAD/NAD(P)-binding" evidence="5">
    <location>
        <begin position="4"/>
        <end position="300"/>
    </location>
</feature>
<dbReference type="PANTHER" id="PTHR43557">
    <property type="entry name" value="APOPTOSIS-INDUCING FACTOR 1"/>
    <property type="match status" value="1"/>
</dbReference>
<dbReference type="Pfam" id="PF07992">
    <property type="entry name" value="Pyr_redox_2"/>
    <property type="match status" value="1"/>
</dbReference>
<reference evidence="7" key="1">
    <citation type="submission" date="2018-05" db="EMBL/GenBank/DDBJ databases">
        <authorList>
            <person name="Lanie J.A."/>
            <person name="Ng W.-L."/>
            <person name="Kazmierczak K.M."/>
            <person name="Andrzejewski T.M."/>
            <person name="Davidsen T.M."/>
            <person name="Wayne K.J."/>
            <person name="Tettelin H."/>
            <person name="Glass J.I."/>
            <person name="Rusch D."/>
            <person name="Podicherti R."/>
            <person name="Tsui H.-C.T."/>
            <person name="Winkler M.E."/>
        </authorList>
    </citation>
    <scope>NUCLEOTIDE SEQUENCE</scope>
</reference>
<accession>A0A382E9W5</accession>
<dbReference type="AlphaFoldDB" id="A0A382E9W5"/>
<keyword evidence="2" id="KW-0285">Flavoprotein</keyword>
<feature type="non-terminal residue" evidence="7">
    <location>
        <position position="376"/>
    </location>
</feature>
<evidence type="ECO:0008006" key="8">
    <source>
        <dbReference type="Google" id="ProtNLM"/>
    </source>
</evidence>
<protein>
    <recommendedName>
        <fullName evidence="8">FAD/NAD(P)-binding domain-containing protein</fullName>
    </recommendedName>
</protein>
<dbReference type="GO" id="GO:0005737">
    <property type="term" value="C:cytoplasm"/>
    <property type="evidence" value="ECO:0007669"/>
    <property type="project" value="TreeGrafter"/>
</dbReference>
<dbReference type="InterPro" id="IPR028202">
    <property type="entry name" value="Reductase_C"/>
</dbReference>
<dbReference type="SUPFAM" id="SSF55424">
    <property type="entry name" value="FAD/NAD-linked reductases, dimerisation (C-terminal) domain"/>
    <property type="match status" value="1"/>
</dbReference>
<evidence type="ECO:0000259" key="5">
    <source>
        <dbReference type="Pfam" id="PF07992"/>
    </source>
</evidence>
<dbReference type="EMBL" id="UINC01043434">
    <property type="protein sequence ID" value="SVB47468.1"/>
    <property type="molecule type" value="Genomic_DNA"/>
</dbReference>
<dbReference type="PANTHER" id="PTHR43557:SF2">
    <property type="entry name" value="RIESKE DOMAIN-CONTAINING PROTEIN-RELATED"/>
    <property type="match status" value="1"/>
</dbReference>
<dbReference type="InterPro" id="IPR050446">
    <property type="entry name" value="FAD-oxidoreductase/Apoptosis"/>
</dbReference>
<dbReference type="InterPro" id="IPR036188">
    <property type="entry name" value="FAD/NAD-bd_sf"/>
</dbReference>
<evidence type="ECO:0000256" key="1">
    <source>
        <dbReference type="ARBA" id="ARBA00001974"/>
    </source>
</evidence>
<comment type="cofactor">
    <cofactor evidence="1">
        <name>FAD</name>
        <dbReference type="ChEBI" id="CHEBI:57692"/>
    </cofactor>
</comment>
<feature type="domain" description="Reductase C-terminal" evidence="6">
    <location>
        <begin position="319"/>
        <end position="375"/>
    </location>
</feature>
<dbReference type="PRINTS" id="PR00368">
    <property type="entry name" value="FADPNR"/>
</dbReference>
<dbReference type="GO" id="GO:0016651">
    <property type="term" value="F:oxidoreductase activity, acting on NAD(P)H"/>
    <property type="evidence" value="ECO:0007669"/>
    <property type="project" value="TreeGrafter"/>
</dbReference>
<keyword evidence="4" id="KW-0560">Oxidoreductase</keyword>
<evidence type="ECO:0000259" key="6">
    <source>
        <dbReference type="Pfam" id="PF14759"/>
    </source>
</evidence>
<organism evidence="7">
    <name type="scientific">marine metagenome</name>
    <dbReference type="NCBI Taxonomy" id="408172"/>
    <lineage>
        <taxon>unclassified sequences</taxon>
        <taxon>metagenomes</taxon>
        <taxon>ecological metagenomes</taxon>
    </lineage>
</organism>
<evidence type="ECO:0000313" key="7">
    <source>
        <dbReference type="EMBL" id="SVB47468.1"/>
    </source>
</evidence>
<dbReference type="Gene3D" id="3.50.50.60">
    <property type="entry name" value="FAD/NAD(P)-binding domain"/>
    <property type="match status" value="2"/>
</dbReference>
<dbReference type="InterPro" id="IPR023753">
    <property type="entry name" value="FAD/NAD-binding_dom"/>
</dbReference>
<name>A0A382E9W5_9ZZZZ</name>
<proteinExistence type="predicted"/>
<dbReference type="SUPFAM" id="SSF51905">
    <property type="entry name" value="FAD/NAD(P)-binding domain"/>
    <property type="match status" value="2"/>
</dbReference>
<dbReference type="Gene3D" id="3.30.390.30">
    <property type="match status" value="1"/>
</dbReference>
<gene>
    <name evidence="7" type="ORF">METZ01_LOCUS200322</name>
</gene>
<sequence length="376" mass="42153">MKNNVVIIGTGHSGGMTAISLRKQKYNGSISLIGEEPYLPYQRPALSKGFLAGDIEEKRLYLKSQQYFDKNNINIIPGTKVISIDRQNKTVLLDSQKEIGYERLVIATGSIVNKLKTQCGETNLYYLRAIEDSLRIKERLKSKNKITIIGAGYIGLEIASIAIKKNLDVTVLELEDRVMKRVVSSEVSSFFLDKHKTAGVSFKFNTAVINIKDQGKQKRIICDDGTVIKTNTVVIGVGIKPNVELAQDCGLECDNGIIVDDHGQTADPCIFATGDCSNHPNEIFEQRLRLECVQNAVEQAKSVAARICGNRNPYQQVPWFWSDQYDLKLQIAGISQNHDHRIVRGFPEEEKFAVFYLKNNRLIADDAINNPQEFTI</sequence>